<sequence>MRVSSVMGWVLESPATVEMRTAARRRRCGLGSEGLICFGDGAESWLQRLRATAVRTGDRAGNSDAVVCLGSGPIRR</sequence>
<accession>A0AAW1YQC2</accession>
<proteinExistence type="predicted"/>
<gene>
    <name evidence="1" type="ORF">M0R45_006379</name>
</gene>
<reference evidence="1 2" key="1">
    <citation type="journal article" date="2023" name="G3 (Bethesda)">
        <title>A chromosome-length genome assembly and annotation of blackberry (Rubus argutus, cv. 'Hillquist').</title>
        <authorList>
            <person name="Bruna T."/>
            <person name="Aryal R."/>
            <person name="Dudchenko O."/>
            <person name="Sargent D.J."/>
            <person name="Mead D."/>
            <person name="Buti M."/>
            <person name="Cavallini A."/>
            <person name="Hytonen T."/>
            <person name="Andres J."/>
            <person name="Pham M."/>
            <person name="Weisz D."/>
            <person name="Mascagni F."/>
            <person name="Usai G."/>
            <person name="Natali L."/>
            <person name="Bassil N."/>
            <person name="Fernandez G.E."/>
            <person name="Lomsadze A."/>
            <person name="Armour M."/>
            <person name="Olukolu B."/>
            <person name="Poorten T."/>
            <person name="Britton C."/>
            <person name="Davik J."/>
            <person name="Ashrafi H."/>
            <person name="Aiden E.L."/>
            <person name="Borodovsky M."/>
            <person name="Worthington M."/>
        </authorList>
    </citation>
    <scope>NUCLEOTIDE SEQUENCE [LARGE SCALE GENOMIC DNA]</scope>
    <source>
        <strain evidence="1">PI 553951</strain>
    </source>
</reference>
<keyword evidence="2" id="KW-1185">Reference proteome</keyword>
<dbReference type="AlphaFoldDB" id="A0AAW1YQC2"/>
<organism evidence="1 2">
    <name type="scientific">Rubus argutus</name>
    <name type="common">Southern blackberry</name>
    <dbReference type="NCBI Taxonomy" id="59490"/>
    <lineage>
        <taxon>Eukaryota</taxon>
        <taxon>Viridiplantae</taxon>
        <taxon>Streptophyta</taxon>
        <taxon>Embryophyta</taxon>
        <taxon>Tracheophyta</taxon>
        <taxon>Spermatophyta</taxon>
        <taxon>Magnoliopsida</taxon>
        <taxon>eudicotyledons</taxon>
        <taxon>Gunneridae</taxon>
        <taxon>Pentapetalae</taxon>
        <taxon>rosids</taxon>
        <taxon>fabids</taxon>
        <taxon>Rosales</taxon>
        <taxon>Rosaceae</taxon>
        <taxon>Rosoideae</taxon>
        <taxon>Rosoideae incertae sedis</taxon>
        <taxon>Rubus</taxon>
    </lineage>
</organism>
<dbReference type="EMBL" id="JBEDUW010000001">
    <property type="protein sequence ID" value="KAK9950913.1"/>
    <property type="molecule type" value="Genomic_DNA"/>
</dbReference>
<protein>
    <submittedName>
        <fullName evidence="1">Uncharacterized protein</fullName>
    </submittedName>
</protein>
<evidence type="ECO:0000313" key="2">
    <source>
        <dbReference type="Proteomes" id="UP001457282"/>
    </source>
</evidence>
<comment type="caution">
    <text evidence="1">The sequence shown here is derived from an EMBL/GenBank/DDBJ whole genome shotgun (WGS) entry which is preliminary data.</text>
</comment>
<evidence type="ECO:0000313" key="1">
    <source>
        <dbReference type="EMBL" id="KAK9950913.1"/>
    </source>
</evidence>
<name>A0AAW1YQC2_RUBAR</name>
<dbReference type="Proteomes" id="UP001457282">
    <property type="component" value="Unassembled WGS sequence"/>
</dbReference>